<proteinExistence type="predicted"/>
<evidence type="ECO:0000256" key="1">
    <source>
        <dbReference type="SAM" id="Coils"/>
    </source>
</evidence>
<dbReference type="PROSITE" id="PS51257">
    <property type="entry name" value="PROKAR_LIPOPROTEIN"/>
    <property type="match status" value="1"/>
</dbReference>
<gene>
    <name evidence="2" type="ORF">QC820_06600</name>
</gene>
<evidence type="ECO:0000313" key="3">
    <source>
        <dbReference type="Proteomes" id="UP001252270"/>
    </source>
</evidence>
<comment type="caution">
    <text evidence="2">The sequence shown here is derived from an EMBL/GenBank/DDBJ whole genome shotgun (WGS) entry which is preliminary data.</text>
</comment>
<dbReference type="Proteomes" id="UP001252270">
    <property type="component" value="Unassembled WGS sequence"/>
</dbReference>
<name>A0ABU1GKE4_9GAMM</name>
<evidence type="ECO:0008006" key="4">
    <source>
        <dbReference type="Google" id="ProtNLM"/>
    </source>
</evidence>
<keyword evidence="3" id="KW-1185">Reference proteome</keyword>
<dbReference type="RefSeq" id="WP_309636266.1">
    <property type="nucleotide sequence ID" value="NZ_JARWAL010000005.1"/>
</dbReference>
<feature type="coiled-coil region" evidence="1">
    <location>
        <begin position="83"/>
        <end position="118"/>
    </location>
</feature>
<accession>A0ABU1GKE4</accession>
<reference evidence="2 3" key="1">
    <citation type="submission" date="2023-04" db="EMBL/GenBank/DDBJ databases">
        <title>A long-awaited taxogenomic arrangement of the family Halomonadaceae.</title>
        <authorList>
            <person name="De La Haba R."/>
            <person name="Chuvochina M."/>
            <person name="Wittouck S."/>
            <person name="Arahal D.R."/>
            <person name="Sanchez-Porro C."/>
            <person name="Hugenholtz P."/>
            <person name="Ventosa A."/>
        </authorList>
    </citation>
    <scope>NUCLEOTIDE SEQUENCE [LARGE SCALE GENOMIC DNA]</scope>
    <source>
        <strain evidence="2 3">DSM 17332</strain>
    </source>
</reference>
<evidence type="ECO:0000313" key="2">
    <source>
        <dbReference type="EMBL" id="MDR5892481.1"/>
    </source>
</evidence>
<dbReference type="EMBL" id="JARWAL010000005">
    <property type="protein sequence ID" value="MDR5892481.1"/>
    <property type="molecule type" value="Genomic_DNA"/>
</dbReference>
<keyword evidence="1" id="KW-0175">Coiled coil</keyword>
<organism evidence="2 3">
    <name type="scientific">Halomonas mongoliensis</name>
    <dbReference type="NCBI Taxonomy" id="321265"/>
    <lineage>
        <taxon>Bacteria</taxon>
        <taxon>Pseudomonadati</taxon>
        <taxon>Pseudomonadota</taxon>
        <taxon>Gammaproteobacteria</taxon>
        <taxon>Oceanospirillales</taxon>
        <taxon>Halomonadaceae</taxon>
        <taxon>Halomonas</taxon>
    </lineage>
</organism>
<feature type="coiled-coil region" evidence="1">
    <location>
        <begin position="233"/>
        <end position="292"/>
    </location>
</feature>
<protein>
    <recommendedName>
        <fullName evidence="4">Lipoprotein</fullName>
    </recommendedName>
</protein>
<sequence>MLKKAVLVSAIAVALAGCGSKDPVDVVKESTPSGANGLTYAQWAEARTMCDTTRWAVVENPRNPDIPMVEYRCSISGGADHFAEEGERRVAALEERHARQAEANENDLERMRAELVERYEYLAMWEAAVEDPEVHDDVKRVRRHLQETVDEKKALENFDLARLHDPVETWGILEPDLQTDRYLRAHQQLQENPDWPSRQQDFERAKNRLERSIAHRVRQIERQRIPFWERSLERSLEDVAQQAESVLESLQREIAHRESRIAEREELLPVWAQEAEQERAELRAQFNLASVDEVIRWKIVDDFAEPAGAYIARIPAGNGQVINQAYSHFGRLTELVYRTEVDGEAGDADFQDFVSWRQRVGMMRNL</sequence>